<evidence type="ECO:0000256" key="1">
    <source>
        <dbReference type="SAM" id="Phobius"/>
    </source>
</evidence>
<reference evidence="2 3" key="1">
    <citation type="submission" date="2017-12" db="EMBL/GenBank/DDBJ databases">
        <title>Sequencing the genomes of 1000 Actinobacteria strains.</title>
        <authorList>
            <person name="Klenk H.-P."/>
        </authorList>
    </citation>
    <scope>NUCLEOTIDE SEQUENCE [LARGE SCALE GENOMIC DNA]</scope>
    <source>
        <strain evidence="2 3">DSM 12806</strain>
    </source>
</reference>
<keyword evidence="3" id="KW-1185">Reference proteome</keyword>
<keyword evidence="1" id="KW-0812">Transmembrane</keyword>
<protein>
    <submittedName>
        <fullName evidence="2">Uncharacterized protein</fullName>
    </submittedName>
</protein>
<evidence type="ECO:0000313" key="3">
    <source>
        <dbReference type="Proteomes" id="UP000233781"/>
    </source>
</evidence>
<feature type="transmembrane region" description="Helical" evidence="1">
    <location>
        <begin position="57"/>
        <end position="80"/>
    </location>
</feature>
<dbReference type="AlphaFoldDB" id="A0A2N3YLD1"/>
<keyword evidence="1" id="KW-1133">Transmembrane helix</keyword>
<dbReference type="EMBL" id="PJNE01000001">
    <property type="protein sequence ID" value="PKW27642.1"/>
    <property type="molecule type" value="Genomic_DNA"/>
</dbReference>
<sequence>MAYRSRVTTARGPRFLPFILTGAVLGFLVGAFVATTGRFEDTGSVLAQQGSYTPTAAIGYLGLLAAALFGLAAALVALAVDWWSRRG</sequence>
<comment type="caution">
    <text evidence="2">The sequence shown here is derived from an EMBL/GenBank/DDBJ whole genome shotgun (WGS) entry which is preliminary data.</text>
</comment>
<keyword evidence="1" id="KW-0472">Membrane</keyword>
<dbReference type="Proteomes" id="UP000233781">
    <property type="component" value="Unassembled WGS sequence"/>
</dbReference>
<gene>
    <name evidence="2" type="ORF">ATL31_2493</name>
</gene>
<name>A0A2N3YLD1_9MICO</name>
<organism evidence="2 3">
    <name type="scientific">Phycicoccus duodecadis</name>
    <dbReference type="NCBI Taxonomy" id="173053"/>
    <lineage>
        <taxon>Bacteria</taxon>
        <taxon>Bacillati</taxon>
        <taxon>Actinomycetota</taxon>
        <taxon>Actinomycetes</taxon>
        <taxon>Micrococcales</taxon>
        <taxon>Intrasporangiaceae</taxon>
        <taxon>Phycicoccus</taxon>
    </lineage>
</organism>
<feature type="transmembrane region" description="Helical" evidence="1">
    <location>
        <begin position="15"/>
        <end position="37"/>
    </location>
</feature>
<proteinExistence type="predicted"/>
<accession>A0A2N3YLD1</accession>
<evidence type="ECO:0000313" key="2">
    <source>
        <dbReference type="EMBL" id="PKW27642.1"/>
    </source>
</evidence>